<dbReference type="InterPro" id="IPR050385">
    <property type="entry name" value="Archaeal_FAD_synthase"/>
</dbReference>
<reference evidence="7" key="1">
    <citation type="submission" date="2020-04" db="EMBL/GenBank/DDBJ databases">
        <authorList>
            <person name="Chiriac C."/>
            <person name="Salcher M."/>
            <person name="Ghai R."/>
            <person name="Kavagutti S V."/>
        </authorList>
    </citation>
    <scope>NUCLEOTIDE SEQUENCE</scope>
</reference>
<dbReference type="EMBL" id="LR797434">
    <property type="protein sequence ID" value="CAB4216149.1"/>
    <property type="molecule type" value="Genomic_DNA"/>
</dbReference>
<proteinExistence type="predicted"/>
<dbReference type="EMBL" id="LR796709">
    <property type="protein sequence ID" value="CAB4161207.1"/>
    <property type="molecule type" value="Genomic_DNA"/>
</dbReference>
<evidence type="ECO:0000313" key="9">
    <source>
        <dbReference type="EMBL" id="CAB4178974.1"/>
    </source>
</evidence>
<dbReference type="EMBL" id="LR797130">
    <property type="protein sequence ID" value="CAB4188814.1"/>
    <property type="molecule type" value="Genomic_DNA"/>
</dbReference>
<feature type="domain" description="Cytidyltransferase-like" evidence="3">
    <location>
        <begin position="4"/>
        <end position="136"/>
    </location>
</feature>
<evidence type="ECO:0000313" key="7">
    <source>
        <dbReference type="EMBL" id="CAB4161207.1"/>
    </source>
</evidence>
<evidence type="ECO:0000313" key="14">
    <source>
        <dbReference type="EMBL" id="CAB5230735.1"/>
    </source>
</evidence>
<evidence type="ECO:0000313" key="10">
    <source>
        <dbReference type="EMBL" id="CAB4188814.1"/>
    </source>
</evidence>
<evidence type="ECO:0000313" key="5">
    <source>
        <dbReference type="EMBL" id="CAB4146195.1"/>
    </source>
</evidence>
<dbReference type="SUPFAM" id="SSF52374">
    <property type="entry name" value="Nucleotidylyl transferase"/>
    <property type="match status" value="1"/>
</dbReference>
<keyword evidence="1 7" id="KW-0808">Transferase</keyword>
<dbReference type="InterPro" id="IPR004821">
    <property type="entry name" value="Cyt_trans-like"/>
</dbReference>
<dbReference type="EMBL" id="LR798423">
    <property type="protein sequence ID" value="CAB5230735.1"/>
    <property type="molecule type" value="Genomic_DNA"/>
</dbReference>
<dbReference type="GO" id="GO:0016779">
    <property type="term" value="F:nucleotidyltransferase activity"/>
    <property type="evidence" value="ECO:0007669"/>
    <property type="project" value="UniProtKB-KW"/>
</dbReference>
<dbReference type="EMBL" id="LR796980">
    <property type="protein sequence ID" value="CAB4178974.1"/>
    <property type="molecule type" value="Genomic_DNA"/>
</dbReference>
<keyword evidence="2 7" id="KW-0548">Nucleotidyltransferase</keyword>
<sequence length="143" mass="16125">MIVYTGGTFDLFHSGHARLLERCKKEAGGGYLVVSVNSDEFCSQYKEPPICSLAERMEVVSSCKWVDKVIVNSGGADSKPAIIEAKADLVIVGSDWQSKDYYKQMGFTQEWLDEHKIGVMFVPYTEEISTTIIKSRILDRMFQ</sequence>
<dbReference type="Pfam" id="PF01467">
    <property type="entry name" value="CTP_transf_like"/>
    <property type="match status" value="1"/>
</dbReference>
<dbReference type="Gene3D" id="3.40.50.620">
    <property type="entry name" value="HUPs"/>
    <property type="match status" value="1"/>
</dbReference>
<organism evidence="7">
    <name type="scientific">uncultured Caudovirales phage</name>
    <dbReference type="NCBI Taxonomy" id="2100421"/>
    <lineage>
        <taxon>Viruses</taxon>
        <taxon>Duplodnaviria</taxon>
        <taxon>Heunggongvirae</taxon>
        <taxon>Uroviricota</taxon>
        <taxon>Caudoviricetes</taxon>
        <taxon>Peduoviridae</taxon>
        <taxon>Maltschvirus</taxon>
        <taxon>Maltschvirus maltsch</taxon>
    </lineage>
</organism>
<dbReference type="EMBL" id="LR796917">
    <property type="protein sequence ID" value="CAB4173741.1"/>
    <property type="molecule type" value="Genomic_DNA"/>
</dbReference>
<protein>
    <submittedName>
        <fullName evidence="7">TagD Cytidylyltransferase</fullName>
    </submittedName>
</protein>
<dbReference type="EMBL" id="LR796548">
    <property type="protein sequence ID" value="CAB4150947.1"/>
    <property type="molecule type" value="Genomic_DNA"/>
</dbReference>
<evidence type="ECO:0000313" key="8">
    <source>
        <dbReference type="EMBL" id="CAB4173741.1"/>
    </source>
</evidence>
<evidence type="ECO:0000313" key="13">
    <source>
        <dbReference type="EMBL" id="CAB4220126.1"/>
    </source>
</evidence>
<evidence type="ECO:0000259" key="3">
    <source>
        <dbReference type="Pfam" id="PF01467"/>
    </source>
</evidence>
<evidence type="ECO:0000256" key="2">
    <source>
        <dbReference type="ARBA" id="ARBA00022695"/>
    </source>
</evidence>
<dbReference type="PANTHER" id="PTHR43793">
    <property type="entry name" value="FAD SYNTHASE"/>
    <property type="match status" value="1"/>
</dbReference>
<dbReference type="EMBL" id="LR797492">
    <property type="protein sequence ID" value="CAB4220126.1"/>
    <property type="molecule type" value="Genomic_DNA"/>
</dbReference>
<dbReference type="NCBIfam" id="TIGR00125">
    <property type="entry name" value="cyt_tran_rel"/>
    <property type="match status" value="1"/>
</dbReference>
<dbReference type="EMBL" id="LR796461">
    <property type="protein sequence ID" value="CAB4146195.1"/>
    <property type="molecule type" value="Genomic_DNA"/>
</dbReference>
<gene>
    <name evidence="9" type="ORF">UFOVP1031_18</name>
    <name evidence="10" type="ORF">UFOVP1172_117</name>
    <name evidence="11" type="ORF">UFOVP1240_22</name>
    <name evidence="12" type="ORF">UFOVP1486_79</name>
    <name evidence="14" type="ORF">UFOVP1578_90</name>
    <name evidence="13" type="ORF">UFOVP1630_82</name>
    <name evidence="4" type="ORF">UFOVP288_39</name>
    <name evidence="5" type="ORF">UFOVP483_157</name>
    <name evidence="6" type="ORF">UFOVP573_76</name>
    <name evidence="7" type="ORF">UFOVP769_39</name>
    <name evidence="8" type="ORF">UFOVP962_7</name>
</gene>
<dbReference type="EMBL" id="LR796305">
    <property type="protein sequence ID" value="CAB4135637.1"/>
    <property type="molecule type" value="Genomic_DNA"/>
</dbReference>
<evidence type="ECO:0000256" key="1">
    <source>
        <dbReference type="ARBA" id="ARBA00022679"/>
    </source>
</evidence>
<evidence type="ECO:0000313" key="11">
    <source>
        <dbReference type="EMBL" id="CAB4191946.1"/>
    </source>
</evidence>
<dbReference type="PANTHER" id="PTHR43793:SF1">
    <property type="entry name" value="FAD SYNTHASE"/>
    <property type="match status" value="1"/>
</dbReference>
<evidence type="ECO:0000313" key="4">
    <source>
        <dbReference type="EMBL" id="CAB4135637.1"/>
    </source>
</evidence>
<accession>A0A6J5NQG8</accession>
<evidence type="ECO:0000313" key="6">
    <source>
        <dbReference type="EMBL" id="CAB4150947.1"/>
    </source>
</evidence>
<dbReference type="InterPro" id="IPR014729">
    <property type="entry name" value="Rossmann-like_a/b/a_fold"/>
</dbReference>
<name>A0A6J5NQG8_9CAUD</name>
<dbReference type="EMBL" id="LR797180">
    <property type="protein sequence ID" value="CAB4191946.1"/>
    <property type="molecule type" value="Genomic_DNA"/>
</dbReference>
<evidence type="ECO:0000313" key="12">
    <source>
        <dbReference type="EMBL" id="CAB4216149.1"/>
    </source>
</evidence>